<dbReference type="EMBL" id="QPMH01000010">
    <property type="protein sequence ID" value="RDD61578.1"/>
    <property type="molecule type" value="Genomic_DNA"/>
</dbReference>
<sequence>MPLSEKAEIDYRKRTLGRLYAERPTWLDNAHRELDRAVAVAYGWPEDISDEDALARLMKLNEERSQQARDRAAQAAE</sequence>
<protein>
    <submittedName>
        <fullName evidence="1">Uncharacterized protein</fullName>
    </submittedName>
</protein>
<gene>
    <name evidence="1" type="ORF">DRB17_11615</name>
</gene>
<keyword evidence="2" id="KW-1185">Reference proteome</keyword>
<evidence type="ECO:0000313" key="1">
    <source>
        <dbReference type="EMBL" id="RDD61578.1"/>
    </source>
</evidence>
<reference evidence="1 2" key="1">
    <citation type="submission" date="2018-07" db="EMBL/GenBank/DDBJ databases">
        <title>Venubactetium sediminum gen. nov., sp. nov., isolated from a marine solar saltern.</title>
        <authorList>
            <person name="Wang S."/>
        </authorList>
    </citation>
    <scope>NUCLEOTIDE SEQUENCE [LARGE SCALE GENOMIC DNA]</scope>
    <source>
        <strain evidence="1 2">WD2A32</strain>
    </source>
</reference>
<dbReference type="AlphaFoldDB" id="A0A369T8H6"/>
<proteinExistence type="predicted"/>
<organism evidence="1 2">
    <name type="scientific">Ferruginivarius sediminum</name>
    <dbReference type="NCBI Taxonomy" id="2661937"/>
    <lineage>
        <taxon>Bacteria</taxon>
        <taxon>Pseudomonadati</taxon>
        <taxon>Pseudomonadota</taxon>
        <taxon>Alphaproteobacteria</taxon>
        <taxon>Rhodospirillales</taxon>
        <taxon>Rhodospirillaceae</taxon>
        <taxon>Ferruginivarius</taxon>
    </lineage>
</organism>
<accession>A0A369T8H6</accession>
<dbReference type="Proteomes" id="UP000253941">
    <property type="component" value="Unassembled WGS sequence"/>
</dbReference>
<comment type="caution">
    <text evidence="1">The sequence shown here is derived from an EMBL/GenBank/DDBJ whole genome shotgun (WGS) entry which is preliminary data.</text>
</comment>
<name>A0A369T8H6_9PROT</name>
<evidence type="ECO:0000313" key="2">
    <source>
        <dbReference type="Proteomes" id="UP000253941"/>
    </source>
</evidence>